<evidence type="ECO:0000313" key="2">
    <source>
        <dbReference type="Proteomes" id="UP001500866"/>
    </source>
</evidence>
<organism evidence="1 2">
    <name type="scientific">Virgibacillus siamensis</name>
    <dbReference type="NCBI Taxonomy" id="480071"/>
    <lineage>
        <taxon>Bacteria</taxon>
        <taxon>Bacillati</taxon>
        <taxon>Bacillota</taxon>
        <taxon>Bacilli</taxon>
        <taxon>Bacillales</taxon>
        <taxon>Bacillaceae</taxon>
        <taxon>Virgibacillus</taxon>
    </lineage>
</organism>
<name>A0ABN1G2J5_9BACI</name>
<protein>
    <submittedName>
        <fullName evidence="1">Uncharacterized protein</fullName>
    </submittedName>
</protein>
<sequence>MCNRAVLSPPDADRLQNDSEHIPAAWSVSPALDFVVVSTNTYTKTAIIIKGNVTHLFLLSTSLKKCCEAKLKVRNK</sequence>
<reference evidence="1 2" key="1">
    <citation type="journal article" date="2019" name="Int. J. Syst. Evol. Microbiol.">
        <title>The Global Catalogue of Microorganisms (GCM) 10K type strain sequencing project: providing services to taxonomists for standard genome sequencing and annotation.</title>
        <authorList>
            <consortium name="The Broad Institute Genomics Platform"/>
            <consortium name="The Broad Institute Genome Sequencing Center for Infectious Disease"/>
            <person name="Wu L."/>
            <person name="Ma J."/>
        </authorList>
    </citation>
    <scope>NUCLEOTIDE SEQUENCE [LARGE SCALE GENOMIC DNA]</scope>
    <source>
        <strain evidence="1 2">JCM 15395</strain>
    </source>
</reference>
<gene>
    <name evidence="1" type="ORF">GCM10009001_19750</name>
</gene>
<comment type="caution">
    <text evidence="1">The sequence shown here is derived from an EMBL/GenBank/DDBJ whole genome shotgun (WGS) entry which is preliminary data.</text>
</comment>
<accession>A0ABN1G2J5</accession>
<dbReference type="EMBL" id="BAAADS010000012">
    <property type="protein sequence ID" value="GAA0602789.1"/>
    <property type="molecule type" value="Genomic_DNA"/>
</dbReference>
<proteinExistence type="predicted"/>
<dbReference type="Proteomes" id="UP001500866">
    <property type="component" value="Unassembled WGS sequence"/>
</dbReference>
<evidence type="ECO:0000313" key="1">
    <source>
        <dbReference type="EMBL" id="GAA0602789.1"/>
    </source>
</evidence>
<keyword evidence="2" id="KW-1185">Reference proteome</keyword>